<sequence>MSNSNRQPAQMRDVPDSEEDVGHSTSVEFLAAAKTPAKRSHAPISKFKNVVEKGKKKLIKILEEKARSVTRRDYELKDALIKVILGAQRDQTELDERGVKQHSISRPTASAIHQSAKSKIASSRELLGHYERASQQVASGRGVPMMESEWEKDSQTLQGILNKQVQKIKLEVHKFLNEDSKTSKEQVEGDLSELDTDLWNRFAMSEAEEENIEASNGKSGETWAKAAKNAQRGVRRAVKHLPKDGK</sequence>
<dbReference type="AlphaFoldDB" id="A0A8H3EKG6"/>
<feature type="compositionally biased region" description="Polar residues" evidence="1">
    <location>
        <begin position="102"/>
        <end position="117"/>
    </location>
</feature>
<keyword evidence="3" id="KW-1185">Reference proteome</keyword>
<proteinExistence type="predicted"/>
<evidence type="ECO:0000313" key="2">
    <source>
        <dbReference type="EMBL" id="CAF9906914.1"/>
    </source>
</evidence>
<comment type="caution">
    <text evidence="2">The sequence shown here is derived from an EMBL/GenBank/DDBJ whole genome shotgun (WGS) entry which is preliminary data.</text>
</comment>
<feature type="region of interest" description="Disordered" evidence="1">
    <location>
        <begin position="210"/>
        <end position="246"/>
    </location>
</feature>
<feature type="region of interest" description="Disordered" evidence="1">
    <location>
        <begin position="91"/>
        <end position="117"/>
    </location>
</feature>
<evidence type="ECO:0000256" key="1">
    <source>
        <dbReference type="SAM" id="MobiDB-lite"/>
    </source>
</evidence>
<feature type="region of interest" description="Disordered" evidence="1">
    <location>
        <begin position="1"/>
        <end position="25"/>
    </location>
</feature>
<dbReference type="Proteomes" id="UP000664203">
    <property type="component" value="Unassembled WGS sequence"/>
</dbReference>
<reference evidence="2" key="1">
    <citation type="submission" date="2021-03" db="EMBL/GenBank/DDBJ databases">
        <authorList>
            <person name="Tagirdzhanova G."/>
        </authorList>
    </citation>
    <scope>NUCLEOTIDE SEQUENCE</scope>
</reference>
<dbReference type="EMBL" id="CAJPDR010000019">
    <property type="protein sequence ID" value="CAF9906914.1"/>
    <property type="molecule type" value="Genomic_DNA"/>
</dbReference>
<name>A0A8H3EKG6_9LECA</name>
<evidence type="ECO:0000313" key="3">
    <source>
        <dbReference type="Proteomes" id="UP000664203"/>
    </source>
</evidence>
<accession>A0A8H3EKG6</accession>
<organism evidence="2 3">
    <name type="scientific">Alectoria fallacina</name>
    <dbReference type="NCBI Taxonomy" id="1903189"/>
    <lineage>
        <taxon>Eukaryota</taxon>
        <taxon>Fungi</taxon>
        <taxon>Dikarya</taxon>
        <taxon>Ascomycota</taxon>
        <taxon>Pezizomycotina</taxon>
        <taxon>Lecanoromycetes</taxon>
        <taxon>OSLEUM clade</taxon>
        <taxon>Lecanoromycetidae</taxon>
        <taxon>Lecanorales</taxon>
        <taxon>Lecanorineae</taxon>
        <taxon>Parmeliaceae</taxon>
        <taxon>Alectoria</taxon>
    </lineage>
</organism>
<gene>
    <name evidence="2" type="ORF">ALECFALPRED_002752</name>
</gene>
<dbReference type="OrthoDB" id="5406935at2759"/>
<protein>
    <submittedName>
        <fullName evidence="2">Uncharacterized protein</fullName>
    </submittedName>
</protein>